<proteinExistence type="predicted"/>
<accession>A0A016UWX6</accession>
<organism evidence="1 2">
    <name type="scientific">Ancylostoma ceylanicum</name>
    <dbReference type="NCBI Taxonomy" id="53326"/>
    <lineage>
        <taxon>Eukaryota</taxon>
        <taxon>Metazoa</taxon>
        <taxon>Ecdysozoa</taxon>
        <taxon>Nematoda</taxon>
        <taxon>Chromadorea</taxon>
        <taxon>Rhabditida</taxon>
        <taxon>Rhabditina</taxon>
        <taxon>Rhabditomorpha</taxon>
        <taxon>Strongyloidea</taxon>
        <taxon>Ancylostomatidae</taxon>
        <taxon>Ancylostomatinae</taxon>
        <taxon>Ancylostoma</taxon>
    </lineage>
</organism>
<comment type="caution">
    <text evidence="1">The sequence shown here is derived from an EMBL/GenBank/DDBJ whole genome shotgun (WGS) entry which is preliminary data.</text>
</comment>
<dbReference type="AlphaFoldDB" id="A0A016UWX6"/>
<protein>
    <submittedName>
        <fullName evidence="1">Uncharacterized protein</fullName>
    </submittedName>
</protein>
<reference evidence="2" key="1">
    <citation type="journal article" date="2015" name="Nat. Genet.">
        <title>The genome and transcriptome of the zoonotic hookworm Ancylostoma ceylanicum identify infection-specific gene families.</title>
        <authorList>
            <person name="Schwarz E.M."/>
            <person name="Hu Y."/>
            <person name="Antoshechkin I."/>
            <person name="Miller M.M."/>
            <person name="Sternberg P.W."/>
            <person name="Aroian R.V."/>
        </authorList>
    </citation>
    <scope>NUCLEOTIDE SEQUENCE</scope>
    <source>
        <strain evidence="2">HY135</strain>
    </source>
</reference>
<evidence type="ECO:0000313" key="2">
    <source>
        <dbReference type="Proteomes" id="UP000024635"/>
    </source>
</evidence>
<dbReference type="Proteomes" id="UP000024635">
    <property type="component" value="Unassembled WGS sequence"/>
</dbReference>
<name>A0A016UWX6_9BILA</name>
<gene>
    <name evidence="1" type="primary">Acey_s0026.g1489</name>
    <name evidence="1" type="ORF">Y032_0026g1489</name>
</gene>
<sequence length="89" mass="9935">MLAIVRSGVRVPTSGADGSDKNGKMTCAQVFVVETSGVDKYTLVRDVENKCRILTRTLAEQVVQPQFSITSKSKNHLKPERERIKLILF</sequence>
<evidence type="ECO:0000313" key="1">
    <source>
        <dbReference type="EMBL" id="EYC18973.1"/>
    </source>
</evidence>
<keyword evidence="2" id="KW-1185">Reference proteome</keyword>
<dbReference type="EMBL" id="JARK01001362">
    <property type="protein sequence ID" value="EYC18973.1"/>
    <property type="molecule type" value="Genomic_DNA"/>
</dbReference>